<dbReference type="Proteomes" id="UP000005801">
    <property type="component" value="Unassembled WGS sequence"/>
</dbReference>
<dbReference type="InterPro" id="IPR001845">
    <property type="entry name" value="HTH_ArsR_DNA-bd_dom"/>
</dbReference>
<dbReference type="InterPro" id="IPR029063">
    <property type="entry name" value="SAM-dependent_MTases_sf"/>
</dbReference>
<dbReference type="EMBL" id="ABCS01000001">
    <property type="protein sequence ID" value="EDM81762.1"/>
    <property type="molecule type" value="Genomic_DNA"/>
</dbReference>
<dbReference type="InterPro" id="IPR050508">
    <property type="entry name" value="Methyltransf_Superfamily"/>
</dbReference>
<dbReference type="Gene3D" id="3.40.50.150">
    <property type="entry name" value="Vaccinia Virus protein VP39"/>
    <property type="match status" value="1"/>
</dbReference>
<protein>
    <submittedName>
        <fullName evidence="2">Transcriptional regulator</fullName>
    </submittedName>
</protein>
<dbReference type="GO" id="GO:0003700">
    <property type="term" value="F:DNA-binding transcription factor activity"/>
    <property type="evidence" value="ECO:0007669"/>
    <property type="project" value="InterPro"/>
</dbReference>
<dbReference type="PROSITE" id="PS50987">
    <property type="entry name" value="HTH_ARSR_2"/>
    <property type="match status" value="1"/>
</dbReference>
<proteinExistence type="predicted"/>
<dbReference type="SUPFAM" id="SSF46785">
    <property type="entry name" value="Winged helix' DNA-binding domain"/>
    <property type="match status" value="1"/>
</dbReference>
<keyword evidence="3" id="KW-1185">Reference proteome</keyword>
<accession>A6FWT8</accession>
<dbReference type="eggNOG" id="COG2226">
    <property type="taxonomic scope" value="Bacteria"/>
</dbReference>
<dbReference type="SUPFAM" id="SSF53335">
    <property type="entry name" value="S-adenosyl-L-methionine-dependent methyltransferases"/>
    <property type="match status" value="1"/>
</dbReference>
<feature type="domain" description="HTH arsR-type" evidence="1">
    <location>
        <begin position="1"/>
        <end position="92"/>
    </location>
</feature>
<name>A6FWT8_9BACT</name>
<dbReference type="Pfam" id="PF08241">
    <property type="entry name" value="Methyltransf_11"/>
    <property type="match status" value="1"/>
</dbReference>
<dbReference type="CDD" id="cd00090">
    <property type="entry name" value="HTH_ARSR"/>
    <property type="match status" value="1"/>
</dbReference>
<dbReference type="AlphaFoldDB" id="A6FWT8"/>
<dbReference type="InterPro" id="IPR036388">
    <property type="entry name" value="WH-like_DNA-bd_sf"/>
</dbReference>
<dbReference type="Gene3D" id="1.10.10.10">
    <property type="entry name" value="Winged helix-like DNA-binding domain superfamily/Winged helix DNA-binding domain"/>
    <property type="match status" value="1"/>
</dbReference>
<dbReference type="PANTHER" id="PTHR42912">
    <property type="entry name" value="METHYLTRANSFERASE"/>
    <property type="match status" value="1"/>
</dbReference>
<evidence type="ECO:0000313" key="2">
    <source>
        <dbReference type="EMBL" id="EDM81762.1"/>
    </source>
</evidence>
<gene>
    <name evidence="2" type="ORF">PPSIR1_04828</name>
</gene>
<dbReference type="SMART" id="SM00418">
    <property type="entry name" value="HTH_ARSR"/>
    <property type="match status" value="1"/>
</dbReference>
<evidence type="ECO:0000313" key="3">
    <source>
        <dbReference type="Proteomes" id="UP000005801"/>
    </source>
</evidence>
<comment type="caution">
    <text evidence="2">The sequence shown here is derived from an EMBL/GenBank/DDBJ whole genome shotgun (WGS) entry which is preliminary data.</text>
</comment>
<organism evidence="2 3">
    <name type="scientific">Plesiocystis pacifica SIR-1</name>
    <dbReference type="NCBI Taxonomy" id="391625"/>
    <lineage>
        <taxon>Bacteria</taxon>
        <taxon>Pseudomonadati</taxon>
        <taxon>Myxococcota</taxon>
        <taxon>Polyangia</taxon>
        <taxon>Nannocystales</taxon>
        <taxon>Nannocystaceae</taxon>
        <taxon>Plesiocystis</taxon>
    </lineage>
</organism>
<dbReference type="OrthoDB" id="9789575at2"/>
<dbReference type="GO" id="GO:0008757">
    <property type="term" value="F:S-adenosylmethionine-dependent methyltransferase activity"/>
    <property type="evidence" value="ECO:0007669"/>
    <property type="project" value="InterPro"/>
</dbReference>
<dbReference type="STRING" id="391625.PPSIR1_04828"/>
<sequence length="311" mass="34541">MPDLSQTVDLLSVLADPTRVRLLALLDEELSVAELTRATDLPQSRVSNHLRKLKDARLVRDRREGSSSYYSLDLAQVDDAARSMWKLVHDGLDDAQLAQDQRRRAAALAARSSRLPWPDEVAGQMERHYSPGRTWEATTRALLGFMALGEVLDVGSGDGVNAELLAPHARRVTCLDSSERVLEAAKKRLEHVPNVSFCMGDMHALPMAEHAFDAVLLLHVLTYSLAPEEAIAEATRVLRPGGALALVTLAEHEHDTIARAYDHVNHGFEVEVLEVMMRRAGLQVEQCALSSRERRKPYFQVITAFARKPSS</sequence>
<reference evidence="2 3" key="1">
    <citation type="submission" date="2007-06" db="EMBL/GenBank/DDBJ databases">
        <authorList>
            <person name="Shimkets L."/>
            <person name="Ferriera S."/>
            <person name="Johnson J."/>
            <person name="Kravitz S."/>
            <person name="Beeson K."/>
            <person name="Sutton G."/>
            <person name="Rogers Y.-H."/>
            <person name="Friedman R."/>
            <person name="Frazier M."/>
            <person name="Venter J.C."/>
        </authorList>
    </citation>
    <scope>NUCLEOTIDE SEQUENCE [LARGE SCALE GENOMIC DNA]</scope>
    <source>
        <strain evidence="2 3">SIR-1</strain>
    </source>
</reference>
<evidence type="ECO:0000259" key="1">
    <source>
        <dbReference type="PROSITE" id="PS50987"/>
    </source>
</evidence>
<dbReference type="Pfam" id="PF01022">
    <property type="entry name" value="HTH_5"/>
    <property type="match status" value="1"/>
</dbReference>
<dbReference type="NCBIfam" id="NF033788">
    <property type="entry name" value="HTH_metalloreg"/>
    <property type="match status" value="1"/>
</dbReference>
<dbReference type="InterPro" id="IPR013216">
    <property type="entry name" value="Methyltransf_11"/>
</dbReference>
<dbReference type="eggNOG" id="COG0640">
    <property type="taxonomic scope" value="Bacteria"/>
</dbReference>
<dbReference type="InterPro" id="IPR011991">
    <property type="entry name" value="ArsR-like_HTH"/>
</dbReference>
<dbReference type="PRINTS" id="PR00778">
    <property type="entry name" value="HTHARSR"/>
</dbReference>
<dbReference type="InterPro" id="IPR036390">
    <property type="entry name" value="WH_DNA-bd_sf"/>
</dbReference>
<dbReference type="CDD" id="cd02440">
    <property type="entry name" value="AdoMet_MTases"/>
    <property type="match status" value="1"/>
</dbReference>